<feature type="region of interest" description="Disordered" evidence="4">
    <location>
        <begin position="531"/>
        <end position="569"/>
    </location>
</feature>
<evidence type="ECO:0000256" key="4">
    <source>
        <dbReference type="SAM" id="MobiDB-lite"/>
    </source>
</evidence>
<dbReference type="GO" id="GO:0006281">
    <property type="term" value="P:DNA repair"/>
    <property type="evidence" value="ECO:0007669"/>
    <property type="project" value="InterPro"/>
</dbReference>
<evidence type="ECO:0000313" key="6">
    <source>
        <dbReference type="EMBL" id="KAK4121305.1"/>
    </source>
</evidence>
<dbReference type="RefSeq" id="XP_062645076.1">
    <property type="nucleotide sequence ID" value="XM_062794845.1"/>
</dbReference>
<sequence>MEYWSIKGRHVLLAALEAACDSVGEDLAAELQQRDVDRHASLLEEISRLKASVARVDQLERDNHSLMLELDQFRKQVPKDAESSEASPAFLTAPDMCLLAAARPALSERDVNAQIGALSASPPPRSSEDPQNWEKLYAKLALRHEALKQRYEEMHRSARNYREARDDWTKYAESLEVKLEKLELKNEKLERKLRRFEKTDDRPHAPSSPRPQSAHTDTGSRPSDQSTRRSNALPHPEPVPRSVSRVDAVEKLLNCAESTRASSTALKSCAERSAVEETEDEGEGAAELPPIPPDIVAEGVVKIKQEPSSDGPVIVSERTLRKRKHSEDHVETPTPPRRIKSELSISSDPIVTGEAPVFQPHESIDLDEEGRRMPTPRRHRFPEHQHLREENPASPEEALLLMEPRFPRAVSYRSPLNSPYRRDTRRAAPDIPTHKLPRTHRDRRSPIKAAWSLNSGIADVAEETVESFYAPTPHQAGKRPGAQTPAHGRLSSLLNQGSLKSTAVYLPPTRPGRQNDDPRLEKENIGIVLPHEETRKYQASPVKPCPLRKGSLGTLPQLQAQGKDHPQRSTRLRDRPLAELRPEDFKVNPNANKGYRYAFEEVVRNREERSELAGCTDPNCCGRQFRAMAESELSASGPSVLTRIADVKMMQEYLGNEAYRLDDMTRQEREEVWLKAKIQDLANRLGRHRHRFARRPSPPGFWNPDFPSTQEIEQRKEEAEKAERGVVEERWREAMREGGRWLFRDE</sequence>
<feature type="region of interest" description="Disordered" evidence="4">
    <location>
        <begin position="411"/>
        <end position="444"/>
    </location>
</feature>
<comment type="caution">
    <text evidence="6">The sequence shown here is derived from an EMBL/GenBank/DDBJ whole genome shotgun (WGS) entry which is preliminary data.</text>
</comment>
<gene>
    <name evidence="6" type="ORF">N657DRAFT_657877</name>
</gene>
<comment type="subcellular location">
    <subcellularLocation>
        <location evidence="1">Nucleus</location>
    </subcellularLocation>
</comment>
<dbReference type="GeneID" id="87831614"/>
<reference evidence="6" key="2">
    <citation type="submission" date="2023-05" db="EMBL/GenBank/DDBJ databases">
        <authorList>
            <consortium name="Lawrence Berkeley National Laboratory"/>
            <person name="Steindorff A."/>
            <person name="Hensen N."/>
            <person name="Bonometti L."/>
            <person name="Westerberg I."/>
            <person name="Brannstrom I.O."/>
            <person name="Guillou S."/>
            <person name="Cros-Aarteil S."/>
            <person name="Calhoun S."/>
            <person name="Haridas S."/>
            <person name="Kuo A."/>
            <person name="Mondo S."/>
            <person name="Pangilinan J."/>
            <person name="Riley R."/>
            <person name="Labutti K."/>
            <person name="Andreopoulos B."/>
            <person name="Lipzen A."/>
            <person name="Chen C."/>
            <person name="Yanf M."/>
            <person name="Daum C."/>
            <person name="Ng V."/>
            <person name="Clum A."/>
            <person name="Ohm R."/>
            <person name="Martin F."/>
            <person name="Silar P."/>
            <person name="Natvig D."/>
            <person name="Lalanne C."/>
            <person name="Gautier V."/>
            <person name="Ament-Velasquez S.L."/>
            <person name="Kruys A."/>
            <person name="Hutchinson M.I."/>
            <person name="Powell A.J."/>
            <person name="Barry K."/>
            <person name="Miller A.N."/>
            <person name="Grigoriev I.V."/>
            <person name="Debuchy R."/>
            <person name="Gladieux P."/>
            <person name="Thoren M.H."/>
            <person name="Johannesson H."/>
        </authorList>
    </citation>
    <scope>NUCLEOTIDE SEQUENCE</scope>
    <source>
        <strain evidence="6">CBS 731.68</strain>
    </source>
</reference>
<feature type="compositionally biased region" description="Polar residues" evidence="4">
    <location>
        <begin position="256"/>
        <end position="266"/>
    </location>
</feature>
<feature type="region of interest" description="Disordered" evidence="4">
    <location>
        <begin position="502"/>
        <end position="521"/>
    </location>
</feature>
<proteinExistence type="predicted"/>
<dbReference type="InterPro" id="IPR013882">
    <property type="entry name" value="Ctp1_C"/>
</dbReference>
<evidence type="ECO:0000313" key="7">
    <source>
        <dbReference type="Proteomes" id="UP001302602"/>
    </source>
</evidence>
<feature type="compositionally biased region" description="Basic and acidic residues" evidence="4">
    <location>
        <begin position="712"/>
        <end position="726"/>
    </location>
</feature>
<keyword evidence="2" id="KW-0227">DNA damage</keyword>
<name>A0AAN6TV44_9PEZI</name>
<dbReference type="EMBL" id="MU853234">
    <property type="protein sequence ID" value="KAK4121305.1"/>
    <property type="molecule type" value="Genomic_DNA"/>
</dbReference>
<dbReference type="Pfam" id="PF08573">
    <property type="entry name" value="SAE2"/>
    <property type="match status" value="1"/>
</dbReference>
<accession>A0AAN6TV44</accession>
<evidence type="ECO:0000256" key="2">
    <source>
        <dbReference type="ARBA" id="ARBA00022763"/>
    </source>
</evidence>
<dbReference type="AlphaFoldDB" id="A0AAN6TV44"/>
<dbReference type="Proteomes" id="UP001302602">
    <property type="component" value="Unassembled WGS sequence"/>
</dbReference>
<protein>
    <submittedName>
        <fullName evidence="6">SAE2-domain-containing protein</fullName>
    </submittedName>
</protein>
<organism evidence="6 7">
    <name type="scientific">Parathielavia appendiculata</name>
    <dbReference type="NCBI Taxonomy" id="2587402"/>
    <lineage>
        <taxon>Eukaryota</taxon>
        <taxon>Fungi</taxon>
        <taxon>Dikarya</taxon>
        <taxon>Ascomycota</taxon>
        <taxon>Pezizomycotina</taxon>
        <taxon>Sordariomycetes</taxon>
        <taxon>Sordariomycetidae</taxon>
        <taxon>Sordariales</taxon>
        <taxon>Chaetomiaceae</taxon>
        <taxon>Parathielavia</taxon>
    </lineage>
</organism>
<reference evidence="6" key="1">
    <citation type="journal article" date="2023" name="Mol. Phylogenet. Evol.">
        <title>Genome-scale phylogeny and comparative genomics of the fungal order Sordariales.</title>
        <authorList>
            <person name="Hensen N."/>
            <person name="Bonometti L."/>
            <person name="Westerberg I."/>
            <person name="Brannstrom I.O."/>
            <person name="Guillou S."/>
            <person name="Cros-Aarteil S."/>
            <person name="Calhoun S."/>
            <person name="Haridas S."/>
            <person name="Kuo A."/>
            <person name="Mondo S."/>
            <person name="Pangilinan J."/>
            <person name="Riley R."/>
            <person name="LaButti K."/>
            <person name="Andreopoulos B."/>
            <person name="Lipzen A."/>
            <person name="Chen C."/>
            <person name="Yan M."/>
            <person name="Daum C."/>
            <person name="Ng V."/>
            <person name="Clum A."/>
            <person name="Steindorff A."/>
            <person name="Ohm R.A."/>
            <person name="Martin F."/>
            <person name="Silar P."/>
            <person name="Natvig D.O."/>
            <person name="Lalanne C."/>
            <person name="Gautier V."/>
            <person name="Ament-Velasquez S.L."/>
            <person name="Kruys A."/>
            <person name="Hutchinson M.I."/>
            <person name="Powell A.J."/>
            <person name="Barry K."/>
            <person name="Miller A.N."/>
            <person name="Grigoriev I.V."/>
            <person name="Debuchy R."/>
            <person name="Gladieux P."/>
            <person name="Hiltunen Thoren M."/>
            <person name="Johannesson H."/>
        </authorList>
    </citation>
    <scope>NUCLEOTIDE SEQUENCE</scope>
    <source>
        <strain evidence="6">CBS 731.68</strain>
    </source>
</reference>
<feature type="compositionally biased region" description="Basic and acidic residues" evidence="4">
    <location>
        <begin position="193"/>
        <end position="204"/>
    </location>
</feature>
<feature type="region of interest" description="Disordered" evidence="4">
    <location>
        <begin position="693"/>
        <end position="726"/>
    </location>
</feature>
<feature type="domain" description="DNA endonuclease activator Ctp1 C-terminal" evidence="5">
    <location>
        <begin position="598"/>
        <end position="711"/>
    </location>
</feature>
<evidence type="ECO:0000259" key="5">
    <source>
        <dbReference type="Pfam" id="PF08573"/>
    </source>
</evidence>
<feature type="compositionally biased region" description="Polar residues" evidence="4">
    <location>
        <begin position="210"/>
        <end position="230"/>
    </location>
</feature>
<feature type="region of interest" description="Disordered" evidence="4">
    <location>
        <begin position="193"/>
        <end position="395"/>
    </location>
</feature>
<feature type="compositionally biased region" description="Basic and acidic residues" evidence="4">
    <location>
        <begin position="382"/>
        <end position="391"/>
    </location>
</feature>
<evidence type="ECO:0000256" key="3">
    <source>
        <dbReference type="ARBA" id="ARBA00023242"/>
    </source>
</evidence>
<keyword evidence="3" id="KW-0539">Nucleus</keyword>
<keyword evidence="7" id="KW-1185">Reference proteome</keyword>
<evidence type="ECO:0000256" key="1">
    <source>
        <dbReference type="ARBA" id="ARBA00004123"/>
    </source>
</evidence>
<dbReference type="GO" id="GO:0005634">
    <property type="term" value="C:nucleus"/>
    <property type="evidence" value="ECO:0007669"/>
    <property type="project" value="UniProtKB-SubCell"/>
</dbReference>